<dbReference type="InterPro" id="IPR006076">
    <property type="entry name" value="FAD-dep_OxRdtase"/>
</dbReference>
<dbReference type="Gene3D" id="3.50.50.60">
    <property type="entry name" value="FAD/NAD(P)-binding domain"/>
    <property type="match status" value="1"/>
</dbReference>
<accession>A0A7X0KVR0</accession>
<protein>
    <submittedName>
        <fullName evidence="2">Glycine/D-amino acid oxidase-like deaminating enzyme</fullName>
    </submittedName>
</protein>
<reference evidence="2 3" key="1">
    <citation type="submission" date="2020-08" db="EMBL/GenBank/DDBJ databases">
        <title>Sequencing the genomes of 1000 actinobacteria strains.</title>
        <authorList>
            <person name="Klenk H.-P."/>
        </authorList>
    </citation>
    <scope>NUCLEOTIDE SEQUENCE [LARGE SCALE GENOMIC DNA]</scope>
    <source>
        <strain evidence="2 3">DSM 12511</strain>
    </source>
</reference>
<feature type="domain" description="FAD dependent oxidoreductase" evidence="1">
    <location>
        <begin position="9"/>
        <end position="327"/>
    </location>
</feature>
<evidence type="ECO:0000313" key="3">
    <source>
        <dbReference type="Proteomes" id="UP000537775"/>
    </source>
</evidence>
<dbReference type="Gene3D" id="3.30.9.10">
    <property type="entry name" value="D-Amino Acid Oxidase, subunit A, domain 2"/>
    <property type="match status" value="1"/>
</dbReference>
<dbReference type="Proteomes" id="UP000537775">
    <property type="component" value="Unassembled WGS sequence"/>
</dbReference>
<dbReference type="EMBL" id="JACHML010000001">
    <property type="protein sequence ID" value="MBB6392506.1"/>
    <property type="molecule type" value="Genomic_DNA"/>
</dbReference>
<comment type="caution">
    <text evidence="2">The sequence shown here is derived from an EMBL/GenBank/DDBJ whole genome shotgun (WGS) entry which is preliminary data.</text>
</comment>
<gene>
    <name evidence="2" type="ORF">HD594_002819</name>
</gene>
<keyword evidence="3" id="KW-1185">Reference proteome</keyword>
<dbReference type="InterPro" id="IPR036188">
    <property type="entry name" value="FAD/NAD-bd_sf"/>
</dbReference>
<dbReference type="AlphaFoldDB" id="A0A7X0KVR0"/>
<dbReference type="SUPFAM" id="SSF51905">
    <property type="entry name" value="FAD/NAD(P)-binding domain"/>
    <property type="match status" value="1"/>
</dbReference>
<evidence type="ECO:0000259" key="1">
    <source>
        <dbReference type="Pfam" id="PF01266"/>
    </source>
</evidence>
<dbReference type="RefSeq" id="WP_184751563.1">
    <property type="nucleotide sequence ID" value="NZ_BAAAJR010000001.1"/>
</dbReference>
<organism evidence="2 3">
    <name type="scientific">Microbacterium thalassium</name>
    <dbReference type="NCBI Taxonomy" id="362649"/>
    <lineage>
        <taxon>Bacteria</taxon>
        <taxon>Bacillati</taxon>
        <taxon>Actinomycetota</taxon>
        <taxon>Actinomycetes</taxon>
        <taxon>Micrococcales</taxon>
        <taxon>Microbacteriaceae</taxon>
        <taxon>Microbacterium</taxon>
    </lineage>
</organism>
<name>A0A7X0KVR0_9MICO</name>
<evidence type="ECO:0000313" key="2">
    <source>
        <dbReference type="EMBL" id="MBB6392506.1"/>
    </source>
</evidence>
<sequence length="406" mass="43181">MSAGASPRRVAVLGAGIAGCCLALELARRGADVTVIDRRAAPMSEASRFNEGKIHLGYLYGADPSLRTARHILPGGLAFAPIMSELLDADLAPHATGGDDVYLIDRDSVVDAPAVGDHFDRVSALVREQPDAHRYLVDVSGARATPLSAAELSAIASPRVVAGYRVPERSVDTGWVADRLAERVLSDDAIAFVPGVTVSGVDVDPDGAEVTVRGEPGFGEGYDVVVNALWGGRLAVDREAGLELPPTWTHRVRWSLFVRTREPVDAPSAIVAIGPFGDVKNYDGRSFYLSWYPAGLVAQGSAVELAEPELPTAAARESFIADVRAGLETALPWIDDVFAAAEEIRIGGGHVFAEGTGSLADPASGLHRRDRYGVSRRGAYWSVDTGKYSTAPWTARRLAAEIMESR</sequence>
<proteinExistence type="predicted"/>
<dbReference type="Pfam" id="PF01266">
    <property type="entry name" value="DAO"/>
    <property type="match status" value="1"/>
</dbReference>